<feature type="region of interest" description="Disordered" evidence="2">
    <location>
        <begin position="201"/>
        <end position="228"/>
    </location>
</feature>
<proteinExistence type="predicted"/>
<reference evidence="3" key="1">
    <citation type="journal article" date="2019" name="bioRxiv">
        <title>The Genome of the Zebra Mussel, Dreissena polymorpha: A Resource for Invasive Species Research.</title>
        <authorList>
            <person name="McCartney M.A."/>
            <person name="Auch B."/>
            <person name="Kono T."/>
            <person name="Mallez S."/>
            <person name="Zhang Y."/>
            <person name="Obille A."/>
            <person name="Becker A."/>
            <person name="Abrahante J.E."/>
            <person name="Garbe J."/>
            <person name="Badalamenti J.P."/>
            <person name="Herman A."/>
            <person name="Mangelson H."/>
            <person name="Liachko I."/>
            <person name="Sullivan S."/>
            <person name="Sone E.D."/>
            <person name="Koren S."/>
            <person name="Silverstein K.A.T."/>
            <person name="Beckman K.B."/>
            <person name="Gohl D.M."/>
        </authorList>
    </citation>
    <scope>NUCLEOTIDE SEQUENCE</scope>
    <source>
        <strain evidence="3">Duluth1</strain>
        <tissue evidence="3">Whole animal</tissue>
    </source>
</reference>
<evidence type="ECO:0000256" key="2">
    <source>
        <dbReference type="SAM" id="MobiDB-lite"/>
    </source>
</evidence>
<feature type="compositionally biased region" description="Polar residues" evidence="2">
    <location>
        <begin position="218"/>
        <end position="228"/>
    </location>
</feature>
<comment type="caution">
    <text evidence="3">The sequence shown here is derived from an EMBL/GenBank/DDBJ whole genome shotgun (WGS) entry which is preliminary data.</text>
</comment>
<feature type="coiled-coil region" evidence="1">
    <location>
        <begin position="11"/>
        <end position="38"/>
    </location>
</feature>
<evidence type="ECO:0000313" key="3">
    <source>
        <dbReference type="EMBL" id="KAH3874923.1"/>
    </source>
</evidence>
<keyword evidence="4" id="KW-1185">Reference proteome</keyword>
<dbReference type="EMBL" id="JAIWYP010000002">
    <property type="protein sequence ID" value="KAH3874923.1"/>
    <property type="molecule type" value="Genomic_DNA"/>
</dbReference>
<evidence type="ECO:0000256" key="1">
    <source>
        <dbReference type="SAM" id="Coils"/>
    </source>
</evidence>
<name>A0A9D4MDT8_DREPO</name>
<sequence length="228" mass="26365">MKRIEIIEGNMFEQAKEVESLKQQIEEKNLEIDLLKQKEQPSEKAHMASLNDLEQYGRRNSGRITGLLNDNENQTSNAVAEQSANLINQKLGIRIEYRNIDVAHMLGKYIHNKNRPVIVKFVRRQTKIDIIKRAKLPKGTGIFINEDLTKKNAEVLASLRLKEPTLIDRAWSYEGKLFARYRGSDRPKQIKSNQYQTWLSKPWPGKDNTTYARKVSSSDRNLPSSTQK</sequence>
<reference evidence="3" key="2">
    <citation type="submission" date="2020-11" db="EMBL/GenBank/DDBJ databases">
        <authorList>
            <person name="McCartney M.A."/>
            <person name="Auch B."/>
            <person name="Kono T."/>
            <person name="Mallez S."/>
            <person name="Becker A."/>
            <person name="Gohl D.M."/>
            <person name="Silverstein K.A.T."/>
            <person name="Koren S."/>
            <person name="Bechman K.B."/>
            <person name="Herman A."/>
            <person name="Abrahante J.E."/>
            <person name="Garbe J."/>
        </authorList>
    </citation>
    <scope>NUCLEOTIDE SEQUENCE</scope>
    <source>
        <strain evidence="3">Duluth1</strain>
        <tissue evidence="3">Whole animal</tissue>
    </source>
</reference>
<accession>A0A9D4MDT8</accession>
<dbReference type="Proteomes" id="UP000828390">
    <property type="component" value="Unassembled WGS sequence"/>
</dbReference>
<dbReference type="AlphaFoldDB" id="A0A9D4MDT8"/>
<gene>
    <name evidence="3" type="ORF">DPMN_038180</name>
</gene>
<protein>
    <submittedName>
        <fullName evidence="3">Uncharacterized protein</fullName>
    </submittedName>
</protein>
<dbReference type="Gene3D" id="3.30.70.1820">
    <property type="entry name" value="L1 transposable element, RRM domain"/>
    <property type="match status" value="1"/>
</dbReference>
<evidence type="ECO:0000313" key="4">
    <source>
        <dbReference type="Proteomes" id="UP000828390"/>
    </source>
</evidence>
<keyword evidence="1" id="KW-0175">Coiled coil</keyword>
<organism evidence="3 4">
    <name type="scientific">Dreissena polymorpha</name>
    <name type="common">Zebra mussel</name>
    <name type="synonym">Mytilus polymorpha</name>
    <dbReference type="NCBI Taxonomy" id="45954"/>
    <lineage>
        <taxon>Eukaryota</taxon>
        <taxon>Metazoa</taxon>
        <taxon>Spiralia</taxon>
        <taxon>Lophotrochozoa</taxon>
        <taxon>Mollusca</taxon>
        <taxon>Bivalvia</taxon>
        <taxon>Autobranchia</taxon>
        <taxon>Heteroconchia</taxon>
        <taxon>Euheterodonta</taxon>
        <taxon>Imparidentia</taxon>
        <taxon>Neoheterodontei</taxon>
        <taxon>Myida</taxon>
        <taxon>Dreissenoidea</taxon>
        <taxon>Dreissenidae</taxon>
        <taxon>Dreissena</taxon>
    </lineage>
</organism>